<proteinExistence type="predicted"/>
<reference evidence="2" key="1">
    <citation type="journal article" date="2019" name="Curr. Biol.">
        <title>Genome Sequence of Striga asiatica Provides Insight into the Evolution of Plant Parasitism.</title>
        <authorList>
            <person name="Yoshida S."/>
            <person name="Kim S."/>
            <person name="Wafula E.K."/>
            <person name="Tanskanen J."/>
            <person name="Kim Y.M."/>
            <person name="Honaas L."/>
            <person name="Yang Z."/>
            <person name="Spallek T."/>
            <person name="Conn C.E."/>
            <person name="Ichihashi Y."/>
            <person name="Cheong K."/>
            <person name="Cui S."/>
            <person name="Der J.P."/>
            <person name="Gundlach H."/>
            <person name="Jiao Y."/>
            <person name="Hori C."/>
            <person name="Ishida J.K."/>
            <person name="Kasahara H."/>
            <person name="Kiba T."/>
            <person name="Kim M.S."/>
            <person name="Koo N."/>
            <person name="Laohavisit A."/>
            <person name="Lee Y.H."/>
            <person name="Lumba S."/>
            <person name="McCourt P."/>
            <person name="Mortimer J.C."/>
            <person name="Mutuku J.M."/>
            <person name="Nomura T."/>
            <person name="Sasaki-Sekimoto Y."/>
            <person name="Seto Y."/>
            <person name="Wang Y."/>
            <person name="Wakatake T."/>
            <person name="Sakakibara H."/>
            <person name="Demura T."/>
            <person name="Yamaguchi S."/>
            <person name="Yoneyama K."/>
            <person name="Manabe R.I."/>
            <person name="Nelson D.C."/>
            <person name="Schulman A.H."/>
            <person name="Timko M.P."/>
            <person name="dePamphilis C.W."/>
            <person name="Choi D."/>
            <person name="Shirasu K."/>
        </authorList>
    </citation>
    <scope>NUCLEOTIDE SEQUENCE [LARGE SCALE GENOMIC DNA]</scope>
    <source>
        <strain evidence="2">cv. UVA1</strain>
    </source>
</reference>
<dbReference type="AlphaFoldDB" id="A0A5A7R144"/>
<name>A0A5A7R144_STRAF</name>
<comment type="caution">
    <text evidence="1">The sequence shown here is derived from an EMBL/GenBank/DDBJ whole genome shotgun (WGS) entry which is preliminary data.</text>
</comment>
<dbReference type="Proteomes" id="UP000325081">
    <property type="component" value="Unassembled WGS sequence"/>
</dbReference>
<dbReference type="EMBL" id="BKCP01009626">
    <property type="protein sequence ID" value="GER51395.1"/>
    <property type="molecule type" value="Genomic_DNA"/>
</dbReference>
<gene>
    <name evidence="1" type="ORF">STAS_28768</name>
</gene>
<evidence type="ECO:0000313" key="1">
    <source>
        <dbReference type="EMBL" id="GER51395.1"/>
    </source>
</evidence>
<keyword evidence="2" id="KW-1185">Reference proteome</keyword>
<dbReference type="OrthoDB" id="1931232at2759"/>
<organism evidence="1 2">
    <name type="scientific">Striga asiatica</name>
    <name type="common">Asiatic witchweed</name>
    <name type="synonym">Buchnera asiatica</name>
    <dbReference type="NCBI Taxonomy" id="4170"/>
    <lineage>
        <taxon>Eukaryota</taxon>
        <taxon>Viridiplantae</taxon>
        <taxon>Streptophyta</taxon>
        <taxon>Embryophyta</taxon>
        <taxon>Tracheophyta</taxon>
        <taxon>Spermatophyta</taxon>
        <taxon>Magnoliopsida</taxon>
        <taxon>eudicotyledons</taxon>
        <taxon>Gunneridae</taxon>
        <taxon>Pentapetalae</taxon>
        <taxon>asterids</taxon>
        <taxon>lamiids</taxon>
        <taxon>Lamiales</taxon>
        <taxon>Orobanchaceae</taxon>
        <taxon>Buchnereae</taxon>
        <taxon>Striga</taxon>
    </lineage>
</organism>
<sequence length="137" mass="15010">MTLSTSSSILCLTPSGGDLSRPSTCTQVPRARPVVDLEKCKPALVRLAPCLHPTADPDLLTGQPGALVGSAQNGLDWDTLGELRLLDGVAQGEPVQRRRRGVRRHFVPPLGWGRRWTVELLRLNPKMIFGEMTEFSN</sequence>
<evidence type="ECO:0000313" key="2">
    <source>
        <dbReference type="Proteomes" id="UP000325081"/>
    </source>
</evidence>
<protein>
    <submittedName>
        <fullName evidence="1">Leu/Ile/Val/Thr-binding protein</fullName>
    </submittedName>
</protein>
<accession>A0A5A7R144</accession>